<dbReference type="SUPFAM" id="SSF46548">
    <property type="entry name" value="alpha-helical ferredoxin"/>
    <property type="match status" value="1"/>
</dbReference>
<keyword evidence="7" id="KW-1185">Reference proteome</keyword>
<dbReference type="InterPro" id="IPR010208">
    <property type="entry name" value="Ion_transpt_RnfC/RsxC"/>
</dbReference>
<dbReference type="Proteomes" id="UP001489509">
    <property type="component" value="Unassembled WGS sequence"/>
</dbReference>
<dbReference type="InterPro" id="IPR017896">
    <property type="entry name" value="4Fe4S_Fe-S-bd"/>
</dbReference>
<evidence type="ECO:0000256" key="3">
    <source>
        <dbReference type="ARBA" id="ARBA00023014"/>
    </source>
</evidence>
<dbReference type="PROSITE" id="PS00198">
    <property type="entry name" value="4FE4S_FER_1"/>
    <property type="match status" value="2"/>
</dbReference>
<evidence type="ECO:0000256" key="2">
    <source>
        <dbReference type="ARBA" id="ARBA00023004"/>
    </source>
</evidence>
<dbReference type="EMBL" id="JBBMFD010000003">
    <property type="protein sequence ID" value="MEQ2439914.1"/>
    <property type="molecule type" value="Genomic_DNA"/>
</dbReference>
<evidence type="ECO:0000256" key="4">
    <source>
        <dbReference type="SAM" id="MobiDB-lite"/>
    </source>
</evidence>
<feature type="compositionally biased region" description="Basic residues" evidence="4">
    <location>
        <begin position="496"/>
        <end position="507"/>
    </location>
</feature>
<evidence type="ECO:0000313" key="7">
    <source>
        <dbReference type="Proteomes" id="UP001489509"/>
    </source>
</evidence>
<feature type="domain" description="4Fe-4S ferredoxin-type" evidence="5">
    <location>
        <begin position="324"/>
        <end position="352"/>
    </location>
</feature>
<evidence type="ECO:0000259" key="5">
    <source>
        <dbReference type="PROSITE" id="PS51379"/>
    </source>
</evidence>
<evidence type="ECO:0000313" key="6">
    <source>
        <dbReference type="EMBL" id="MEQ2439914.1"/>
    </source>
</evidence>
<organism evidence="6 7">
    <name type="scientific">Solibaculum intestinale</name>
    <dbReference type="NCBI Taxonomy" id="3133165"/>
    <lineage>
        <taxon>Bacteria</taxon>
        <taxon>Bacillati</taxon>
        <taxon>Bacillota</taxon>
        <taxon>Clostridia</taxon>
        <taxon>Eubacteriales</taxon>
        <taxon>Oscillospiraceae</taxon>
        <taxon>Solibaculum</taxon>
    </lineage>
</organism>
<keyword evidence="1" id="KW-0479">Metal-binding</keyword>
<dbReference type="RefSeq" id="WP_349218194.1">
    <property type="nucleotide sequence ID" value="NZ_JBBMFD010000003.1"/>
</dbReference>
<dbReference type="PANTHER" id="PTHR43034:SF2">
    <property type="entry name" value="ION-TRANSLOCATING OXIDOREDUCTASE COMPLEX SUBUNIT C"/>
    <property type="match status" value="1"/>
</dbReference>
<dbReference type="Gene3D" id="3.30.70.20">
    <property type="match status" value="1"/>
</dbReference>
<reference evidence="6 7" key="1">
    <citation type="submission" date="2024-03" db="EMBL/GenBank/DDBJ databases">
        <title>Human intestinal bacterial collection.</title>
        <authorList>
            <person name="Pauvert C."/>
            <person name="Hitch T.C.A."/>
            <person name="Clavel T."/>
        </authorList>
    </citation>
    <scope>NUCLEOTIDE SEQUENCE [LARGE SCALE GENOMIC DNA]</scope>
    <source>
        <strain evidence="6 7">CLA-JM-H44</strain>
    </source>
</reference>
<feature type="domain" description="4Fe-4S ferredoxin-type" evidence="5">
    <location>
        <begin position="363"/>
        <end position="393"/>
    </location>
</feature>
<name>A0ABV1DXY1_9FIRM</name>
<protein>
    <submittedName>
        <fullName evidence="6">4Fe-4S dicluster-binding protein</fullName>
    </submittedName>
</protein>
<feature type="compositionally biased region" description="Polar residues" evidence="4">
    <location>
        <begin position="472"/>
        <end position="483"/>
    </location>
</feature>
<feature type="region of interest" description="Disordered" evidence="4">
    <location>
        <begin position="452"/>
        <end position="507"/>
    </location>
</feature>
<dbReference type="PANTHER" id="PTHR43034">
    <property type="entry name" value="ION-TRANSLOCATING OXIDOREDUCTASE COMPLEX SUBUNIT C"/>
    <property type="match status" value="1"/>
</dbReference>
<proteinExistence type="predicted"/>
<keyword evidence="3" id="KW-0411">Iron-sulfur</keyword>
<keyword evidence="2" id="KW-0408">Iron</keyword>
<comment type="caution">
    <text evidence="6">The sequence shown here is derived from an EMBL/GenBank/DDBJ whole genome shotgun (WGS) entry which is preliminary data.</text>
</comment>
<sequence length="507" mass="55178">MTIISRRGIYLPSHKKETLRKPVELAGLPDRLAIPLFFYGEADNPCVPSVSEDSRVRKYETVGVFASGFHVLSPADATVREIREIGGLPYLILEPDEEQQEPSPLPALDPKTVLEDEIFERANRAAVTAGGRPLSEVLDTYKKKGVVQLWADAICDETYSTARIELLRTRGEDLVAGLQLAARAIGAQAAGILVSAFSSRGLPEGVDGLPVEKALGKYPLRDRVREKLAMTQGALLDAGALLALYEAVTLGKGCVQTLVTVNGNCVATPKNLWVACGTPVSYLFDVCGLTEEPTCFLLGDAMTGRLADRKDPVALGTDTALAFVTDKIRKRACINCGRCIERCPRMLYPTEIARALDAKEYEQLLRQNAAACTGCGVCSYVCPVGIDLTMKTKRAVRQVRRLLEEEELAKAQRMLPNAVPEEEQETVLSGFGRDDLFDPVFYEPEKETLSFFTKSLTPSKKQPVPKNKKTQKNPSSKKTNGKNPSASGKPDSKGKSGGKKTTKGAKK</sequence>
<evidence type="ECO:0000256" key="1">
    <source>
        <dbReference type="ARBA" id="ARBA00022723"/>
    </source>
</evidence>
<dbReference type="InterPro" id="IPR017900">
    <property type="entry name" value="4Fe4S_Fe_S_CS"/>
</dbReference>
<accession>A0ABV1DXY1</accession>
<dbReference type="Pfam" id="PF14697">
    <property type="entry name" value="Fer4_21"/>
    <property type="match status" value="1"/>
</dbReference>
<gene>
    <name evidence="6" type="ORF">WMO26_03625</name>
</gene>
<dbReference type="PROSITE" id="PS51379">
    <property type="entry name" value="4FE4S_FER_2"/>
    <property type="match status" value="2"/>
</dbReference>